<feature type="compositionally biased region" description="Low complexity" evidence="1">
    <location>
        <begin position="1"/>
        <end position="15"/>
    </location>
</feature>
<proteinExistence type="predicted"/>
<evidence type="ECO:0000313" key="3">
    <source>
        <dbReference type="Proteomes" id="UP000789831"/>
    </source>
</evidence>
<organism evidence="2 3">
    <name type="scientific">Ambispora gerdemannii</name>
    <dbReference type="NCBI Taxonomy" id="144530"/>
    <lineage>
        <taxon>Eukaryota</taxon>
        <taxon>Fungi</taxon>
        <taxon>Fungi incertae sedis</taxon>
        <taxon>Mucoromycota</taxon>
        <taxon>Glomeromycotina</taxon>
        <taxon>Glomeromycetes</taxon>
        <taxon>Archaeosporales</taxon>
        <taxon>Ambisporaceae</taxon>
        <taxon>Ambispora</taxon>
    </lineage>
</organism>
<feature type="compositionally biased region" description="Polar residues" evidence="1">
    <location>
        <begin position="78"/>
        <end position="89"/>
    </location>
</feature>
<feature type="compositionally biased region" description="Polar residues" evidence="1">
    <location>
        <begin position="497"/>
        <end position="512"/>
    </location>
</feature>
<name>A0A9N9ABB6_9GLOM</name>
<feature type="compositionally biased region" description="Acidic residues" evidence="1">
    <location>
        <begin position="566"/>
        <end position="576"/>
    </location>
</feature>
<sequence>MKNTRANNNNRLSNSPIAPSFQSQATTPSTPNSITNLGMATSNSDDGIGGQRASVLNSPAAQKGRVISLVNRSTPTNKQLVLPSRSQKFTIKPHNPEKLNGIFSSSPKNTREMDSTSDKGSPFSSSGTARSQTPSSDIQQSLQHDKCLHCYSNNYISQDDREDVVSLCWCTDDEEMMEQQEISKTDCSSVQKEINMTGLQDLGSKRDIFSSREVSIDSNKTREVTGQAPVSHIELNRKRKSEGKVALSLEKSSSPIENTVNNVKIPQKHQYTSIVKKSVEFITKEDESLQSNPDDMNLDSNNGNIANPRSPSITNRRESVESPIFAARNTMVPPYNSQIEVNQNSNTVSFDEDQPLIETHQRRAASLFKHKKESTPDKKVAKRRETPSIVNNAKPTKRSDLNDLINEVRAKSGKTLKLPDGRTAENLIEDFIAENAQIVATIKDNRNKVPPNASTHNTSKRRGRPPGTKNCEKKEITKDKPINKKYTTPSAGRKQKIQCQSATVDVTENESFTIGRRGTNAIEQIPSPNKNQIIRHPQVGGKSLPPPPVFNEETDDSSTDESQYSTEEEDEKDEIEENSRETSQKEGNNEFFEEAIQVVENNELSMVECIEISSDEEKEAEAMTMTAYEVNNWYNANTELIEIDNKDQTHAGIPKLSALATTLAALLGVNMTIDHTTTPENSQNQPAIIDDEVAMVIDEASVANINPNQNDQFSAFSIQNSSLRFGDILNIDKENNNFLPQNPSINHFIWDQSQKNSLHFPAQQPVVQQSSNLDQYFTNDFKSDNTPFVADDNQQMRGIDFRFYESNNNFKQ</sequence>
<gene>
    <name evidence="2" type="ORF">AGERDE_LOCUS5479</name>
</gene>
<dbReference type="Proteomes" id="UP000789831">
    <property type="component" value="Unassembled WGS sequence"/>
</dbReference>
<accession>A0A9N9ABB6</accession>
<evidence type="ECO:0000256" key="1">
    <source>
        <dbReference type="SAM" id="MobiDB-lite"/>
    </source>
</evidence>
<feature type="region of interest" description="Disordered" evidence="1">
    <location>
        <begin position="78"/>
        <end position="139"/>
    </location>
</feature>
<feature type="compositionally biased region" description="Basic and acidic residues" evidence="1">
    <location>
        <begin position="470"/>
        <end position="482"/>
    </location>
</feature>
<feature type="region of interest" description="Disordered" evidence="1">
    <location>
        <begin position="287"/>
        <end position="318"/>
    </location>
</feature>
<feature type="region of interest" description="Disordered" evidence="1">
    <location>
        <begin position="369"/>
        <end position="398"/>
    </location>
</feature>
<feature type="compositionally biased region" description="Polar residues" evidence="1">
    <location>
        <begin position="16"/>
        <end position="45"/>
    </location>
</feature>
<keyword evidence="3" id="KW-1185">Reference proteome</keyword>
<feature type="compositionally biased region" description="Basic and acidic residues" evidence="1">
    <location>
        <begin position="373"/>
        <end position="386"/>
    </location>
</feature>
<feature type="compositionally biased region" description="Polar residues" evidence="1">
    <location>
        <begin position="118"/>
        <end position="139"/>
    </location>
</feature>
<feature type="compositionally biased region" description="Basic and acidic residues" evidence="1">
    <location>
        <begin position="577"/>
        <end position="588"/>
    </location>
</feature>
<feature type="region of interest" description="Disordered" evidence="1">
    <location>
        <begin position="444"/>
        <end position="590"/>
    </location>
</feature>
<reference evidence="2" key="1">
    <citation type="submission" date="2021-06" db="EMBL/GenBank/DDBJ databases">
        <authorList>
            <person name="Kallberg Y."/>
            <person name="Tangrot J."/>
            <person name="Rosling A."/>
        </authorList>
    </citation>
    <scope>NUCLEOTIDE SEQUENCE</scope>
    <source>
        <strain evidence="2">MT106</strain>
    </source>
</reference>
<dbReference type="EMBL" id="CAJVPL010000743">
    <property type="protein sequence ID" value="CAG8525987.1"/>
    <property type="molecule type" value="Genomic_DNA"/>
</dbReference>
<comment type="caution">
    <text evidence="2">The sequence shown here is derived from an EMBL/GenBank/DDBJ whole genome shotgun (WGS) entry which is preliminary data.</text>
</comment>
<protein>
    <submittedName>
        <fullName evidence="2">11338_t:CDS:1</fullName>
    </submittedName>
</protein>
<feature type="compositionally biased region" description="Polar residues" evidence="1">
    <location>
        <begin position="289"/>
        <end position="314"/>
    </location>
</feature>
<feature type="region of interest" description="Disordered" evidence="1">
    <location>
        <begin position="1"/>
        <end position="60"/>
    </location>
</feature>
<evidence type="ECO:0000313" key="2">
    <source>
        <dbReference type="EMBL" id="CAG8525987.1"/>
    </source>
</evidence>
<dbReference type="AlphaFoldDB" id="A0A9N9ABB6"/>
<dbReference type="OrthoDB" id="10652770at2759"/>